<reference evidence="2" key="1">
    <citation type="submission" date="2016-10" db="EMBL/GenBank/DDBJ databases">
        <authorList>
            <person name="Varghese N."/>
            <person name="Submissions S."/>
        </authorList>
    </citation>
    <scope>NUCLEOTIDE SEQUENCE [LARGE SCALE GENOMIC DNA]</scope>
    <source>
        <strain evidence="2">CGMCC 1.8981</strain>
    </source>
</reference>
<dbReference type="RefSeq" id="WP_342706744.1">
    <property type="nucleotide sequence ID" value="NZ_FNWL01000001.1"/>
</dbReference>
<dbReference type="Proteomes" id="UP000199112">
    <property type="component" value="Unassembled WGS sequence"/>
</dbReference>
<sequence>MYETAASITWNNTIAGGAIFLLAGDNFYRIVAGHSTSTGVISPVTLLALWTIVAPFAFEGQFAMATLGVASEGPVWSNVVSGPIAAGLGASIAYAAGSDVRTGTPAETC</sequence>
<accession>A0A1H6FPN3</accession>
<proteinExistence type="predicted"/>
<evidence type="ECO:0000313" key="1">
    <source>
        <dbReference type="EMBL" id="SEH11714.1"/>
    </source>
</evidence>
<organism evidence="1 2">
    <name type="scientific">Natronorubrum sediminis</name>
    <dbReference type="NCBI Taxonomy" id="640943"/>
    <lineage>
        <taxon>Archaea</taxon>
        <taxon>Methanobacteriati</taxon>
        <taxon>Methanobacteriota</taxon>
        <taxon>Stenosarchaea group</taxon>
        <taxon>Halobacteria</taxon>
        <taxon>Halobacteriales</taxon>
        <taxon>Natrialbaceae</taxon>
        <taxon>Natronorubrum</taxon>
    </lineage>
</organism>
<dbReference type="EMBL" id="FNWL01000001">
    <property type="protein sequence ID" value="SEH11714.1"/>
    <property type="molecule type" value="Genomic_DNA"/>
</dbReference>
<gene>
    <name evidence="1" type="ORF">SAMN04487967_0479</name>
</gene>
<keyword evidence="2" id="KW-1185">Reference proteome</keyword>
<name>A0A1H6FPN3_9EURY</name>
<dbReference type="AlphaFoldDB" id="A0A1H6FPN3"/>
<protein>
    <recommendedName>
        <fullName evidence="3">SPW repeat-containing protein</fullName>
    </recommendedName>
</protein>
<evidence type="ECO:0000313" key="2">
    <source>
        <dbReference type="Proteomes" id="UP000199112"/>
    </source>
</evidence>
<evidence type="ECO:0008006" key="3">
    <source>
        <dbReference type="Google" id="ProtNLM"/>
    </source>
</evidence>